<feature type="binding site" evidence="4 6">
    <location>
        <position position="136"/>
    </location>
    <ligand>
        <name>substrate</name>
    </ligand>
</feature>
<gene>
    <name evidence="7" type="primary">alr</name>
    <name evidence="7" type="ORF">NCTC10254_00362</name>
</gene>
<dbReference type="InterPro" id="IPR009006">
    <property type="entry name" value="Ala_racemase/Decarboxylase_C"/>
</dbReference>
<comment type="similarity">
    <text evidence="4">Belongs to the alanine racemase family.</text>
</comment>
<evidence type="ECO:0000256" key="6">
    <source>
        <dbReference type="PIRSR" id="PIRSR600821-52"/>
    </source>
</evidence>
<dbReference type="Gene3D" id="2.40.37.10">
    <property type="entry name" value="Lyase, Ornithine Decarboxylase, Chain A, domain 1"/>
    <property type="match status" value="1"/>
</dbReference>
<dbReference type="PRINTS" id="PR00992">
    <property type="entry name" value="ALARACEMASE"/>
</dbReference>
<dbReference type="Gene3D" id="3.20.20.10">
    <property type="entry name" value="Alanine racemase"/>
    <property type="match status" value="1"/>
</dbReference>
<dbReference type="SUPFAM" id="SSF50621">
    <property type="entry name" value="Alanine racemase C-terminal domain-like"/>
    <property type="match status" value="1"/>
</dbReference>
<proteinExistence type="inferred from homology"/>
<evidence type="ECO:0000256" key="1">
    <source>
        <dbReference type="ARBA" id="ARBA00001933"/>
    </source>
</evidence>
<dbReference type="AlphaFoldDB" id="A0A6H9XSX7"/>
<comment type="pathway">
    <text evidence="4">Amino-acid biosynthesis; D-alanine biosynthesis; D-alanine from L-alanine: step 1/1.</text>
</comment>
<dbReference type="InterPro" id="IPR011079">
    <property type="entry name" value="Ala_racemase_C"/>
</dbReference>
<dbReference type="InterPro" id="IPR029066">
    <property type="entry name" value="PLP-binding_barrel"/>
</dbReference>
<dbReference type="SMART" id="SM01005">
    <property type="entry name" value="Ala_racemase_C"/>
    <property type="match status" value="1"/>
</dbReference>
<dbReference type="UniPathway" id="UPA00042">
    <property type="reaction ID" value="UER00497"/>
</dbReference>
<evidence type="ECO:0000256" key="5">
    <source>
        <dbReference type="PIRSR" id="PIRSR600821-50"/>
    </source>
</evidence>
<evidence type="ECO:0000256" key="4">
    <source>
        <dbReference type="HAMAP-Rule" id="MF_01201"/>
    </source>
</evidence>
<dbReference type="Pfam" id="PF01168">
    <property type="entry name" value="Ala_racemase_N"/>
    <property type="match status" value="1"/>
</dbReference>
<dbReference type="GO" id="GO:0030632">
    <property type="term" value="P:D-alanine biosynthetic process"/>
    <property type="evidence" value="ECO:0007669"/>
    <property type="project" value="UniProtKB-UniRule"/>
</dbReference>
<dbReference type="NCBIfam" id="TIGR00492">
    <property type="entry name" value="alr"/>
    <property type="match status" value="1"/>
</dbReference>
<dbReference type="HAMAP" id="MF_01201">
    <property type="entry name" value="Ala_racemase"/>
    <property type="match status" value="1"/>
</dbReference>
<keyword evidence="3 4" id="KW-0413">Isomerase</keyword>
<dbReference type="PANTHER" id="PTHR30511:SF0">
    <property type="entry name" value="ALANINE RACEMASE, CATABOLIC-RELATED"/>
    <property type="match status" value="1"/>
</dbReference>
<feature type="binding site" evidence="4 6">
    <location>
        <position position="316"/>
    </location>
    <ligand>
        <name>substrate</name>
    </ligand>
</feature>
<feature type="active site" description="Proton acceptor; specific for L-alanine" evidence="4">
    <location>
        <position position="268"/>
    </location>
</feature>
<dbReference type="EMBL" id="UARK01000001">
    <property type="protein sequence ID" value="SPW23998.1"/>
    <property type="molecule type" value="Genomic_DNA"/>
</dbReference>
<accession>A0A6H9XSX7</accession>
<dbReference type="GO" id="GO:0008784">
    <property type="term" value="F:alanine racemase activity"/>
    <property type="evidence" value="ECO:0007669"/>
    <property type="project" value="UniProtKB-UniRule"/>
</dbReference>
<organism evidence="7 8">
    <name type="scientific">Corynebacterium matruchotii</name>
    <dbReference type="NCBI Taxonomy" id="43768"/>
    <lineage>
        <taxon>Bacteria</taxon>
        <taxon>Bacillati</taxon>
        <taxon>Actinomycetota</taxon>
        <taxon>Actinomycetes</taxon>
        <taxon>Mycobacteriales</taxon>
        <taxon>Corynebacteriaceae</taxon>
        <taxon>Corynebacterium</taxon>
    </lineage>
</organism>
<dbReference type="InterPro" id="IPR000821">
    <property type="entry name" value="Ala_racemase"/>
</dbReference>
<comment type="function">
    <text evidence="4">Catalyzes the interconversion of L-alanine and D-alanine. May also act on other amino acids.</text>
</comment>
<name>A0A6H9XSX7_9CORY</name>
<evidence type="ECO:0000313" key="7">
    <source>
        <dbReference type="EMBL" id="SPW23998.1"/>
    </source>
</evidence>
<sequence>MVVVNLLETVIDLDAIATNTRILKNLVQPAQLMCVVKADGYNHGAIPVARTVLANGADQLGVATLAEALELREAGITAPILCWIWSPEQDFAAALDANIHLAVVSMAHAQAIVKYAAGKPEKLVQTTIKIDTGLHRSGVDESQWEAVFTLLKDAGTATGNIEVTGVMSHLACADEPGNPANDTQAAAFNRAIALGRKLGLELPVNHLSNSPAVLTRPDFYHEMVRPGLAVYGYSPLADGNDYGLQPAMSWVGKVTVVKPIEPGEGTSYNLTWRAAKPGYLAVIPAGYADGLPRRAQNHVEVTIGGHRYPQVGRICMDQFVIDLGDNPHNVRPGDEAIIFGPGGMSATELASRIQDINYAVICAPTGRTVRRYLGGQHA</sequence>
<dbReference type="EC" id="5.1.1.1" evidence="4"/>
<evidence type="ECO:0000313" key="8">
    <source>
        <dbReference type="Proteomes" id="UP000249886"/>
    </source>
</evidence>
<evidence type="ECO:0000256" key="2">
    <source>
        <dbReference type="ARBA" id="ARBA00022898"/>
    </source>
</evidence>
<dbReference type="Proteomes" id="UP000249886">
    <property type="component" value="Unassembled WGS sequence"/>
</dbReference>
<keyword evidence="2 4" id="KW-0663">Pyridoxal phosphate</keyword>
<feature type="active site" description="Proton acceptor; specific for D-alanine" evidence="4">
    <location>
        <position position="37"/>
    </location>
</feature>
<dbReference type="GO" id="GO:0030170">
    <property type="term" value="F:pyridoxal phosphate binding"/>
    <property type="evidence" value="ECO:0007669"/>
    <property type="project" value="UniProtKB-UniRule"/>
</dbReference>
<protein>
    <recommendedName>
        <fullName evidence="4">Alanine racemase</fullName>
        <ecNumber evidence="4">5.1.1.1</ecNumber>
    </recommendedName>
</protein>
<comment type="cofactor">
    <cofactor evidence="1 4 5">
        <name>pyridoxal 5'-phosphate</name>
        <dbReference type="ChEBI" id="CHEBI:597326"/>
    </cofactor>
</comment>
<dbReference type="FunFam" id="3.20.20.10:FF:000002">
    <property type="entry name" value="Alanine racemase"/>
    <property type="match status" value="1"/>
</dbReference>
<comment type="caution">
    <text evidence="7">The sequence shown here is derived from an EMBL/GenBank/DDBJ whole genome shotgun (WGS) entry which is preliminary data.</text>
</comment>
<dbReference type="PANTHER" id="PTHR30511">
    <property type="entry name" value="ALANINE RACEMASE"/>
    <property type="match status" value="1"/>
</dbReference>
<dbReference type="InterPro" id="IPR001608">
    <property type="entry name" value="Ala_racemase_N"/>
</dbReference>
<evidence type="ECO:0000256" key="3">
    <source>
        <dbReference type="ARBA" id="ARBA00023235"/>
    </source>
</evidence>
<dbReference type="CDD" id="cd00430">
    <property type="entry name" value="PLPDE_III_AR"/>
    <property type="match status" value="1"/>
</dbReference>
<dbReference type="Pfam" id="PF00842">
    <property type="entry name" value="Ala_racemase_C"/>
    <property type="match status" value="1"/>
</dbReference>
<feature type="modified residue" description="N6-(pyridoxal phosphate)lysine" evidence="4 5">
    <location>
        <position position="37"/>
    </location>
</feature>
<reference evidence="7 8" key="1">
    <citation type="submission" date="2018-06" db="EMBL/GenBank/DDBJ databases">
        <authorList>
            <consortium name="Pathogen Informatics"/>
            <person name="Doyle S."/>
        </authorList>
    </citation>
    <scope>NUCLEOTIDE SEQUENCE [LARGE SCALE GENOMIC DNA]</scope>
    <source>
        <strain evidence="7 8">NCTC10254</strain>
    </source>
</reference>
<dbReference type="GO" id="GO:0009252">
    <property type="term" value="P:peptidoglycan biosynthetic process"/>
    <property type="evidence" value="ECO:0007669"/>
    <property type="project" value="TreeGrafter"/>
</dbReference>
<comment type="catalytic activity">
    <reaction evidence="4">
        <text>L-alanine = D-alanine</text>
        <dbReference type="Rhea" id="RHEA:20249"/>
        <dbReference type="ChEBI" id="CHEBI:57416"/>
        <dbReference type="ChEBI" id="CHEBI:57972"/>
        <dbReference type="EC" id="5.1.1.1"/>
    </reaction>
</comment>
<dbReference type="SUPFAM" id="SSF51419">
    <property type="entry name" value="PLP-binding barrel"/>
    <property type="match status" value="1"/>
</dbReference>
<dbReference type="GO" id="GO:0005829">
    <property type="term" value="C:cytosol"/>
    <property type="evidence" value="ECO:0007669"/>
    <property type="project" value="TreeGrafter"/>
</dbReference>